<proteinExistence type="predicted"/>
<evidence type="ECO:0000256" key="1">
    <source>
        <dbReference type="SAM" id="Phobius"/>
    </source>
</evidence>
<feature type="transmembrane region" description="Helical" evidence="1">
    <location>
        <begin position="93"/>
        <end position="116"/>
    </location>
</feature>
<keyword evidence="1" id="KW-1133">Transmembrane helix</keyword>
<feature type="transmembrane region" description="Helical" evidence="1">
    <location>
        <begin position="61"/>
        <end position="81"/>
    </location>
</feature>
<keyword evidence="3" id="KW-1185">Reference proteome</keyword>
<comment type="caution">
    <text evidence="2">The sequence shown here is derived from an EMBL/GenBank/DDBJ whole genome shotgun (WGS) entry which is preliminary data.</text>
</comment>
<keyword evidence="1" id="KW-0472">Membrane</keyword>
<gene>
    <name evidence="2" type="ORF">NK118_04450</name>
</gene>
<feature type="transmembrane region" description="Helical" evidence="1">
    <location>
        <begin position="12"/>
        <end position="40"/>
    </location>
</feature>
<organism evidence="2 3">
    <name type="scientific">Ohessyouella blattaphilus</name>
    <dbReference type="NCBI Taxonomy" id="2949333"/>
    <lineage>
        <taxon>Bacteria</taxon>
        <taxon>Bacillati</taxon>
        <taxon>Bacillota</taxon>
        <taxon>Clostridia</taxon>
        <taxon>Lachnospirales</taxon>
        <taxon>Lachnospiraceae</taxon>
        <taxon>Ohessyouella</taxon>
    </lineage>
</organism>
<evidence type="ECO:0000313" key="2">
    <source>
        <dbReference type="EMBL" id="MCP1109499.1"/>
    </source>
</evidence>
<dbReference type="Proteomes" id="UP001523565">
    <property type="component" value="Unassembled WGS sequence"/>
</dbReference>
<sequence>MERKNPLSYLGWFGIVGIVGINTGDFLLQLFLVYFIFFIYRWVPADELFWLNVRRAGLRAFIFLMVTNSLAIIFISIIENIGKSLQTYFAPNFFLKLLCILFAISLLYFIGLLLYYSREEKKYLEKSYDKNQD</sequence>
<dbReference type="EMBL" id="JAMZFV010000004">
    <property type="protein sequence ID" value="MCP1109499.1"/>
    <property type="molecule type" value="Genomic_DNA"/>
</dbReference>
<keyword evidence="1" id="KW-0812">Transmembrane</keyword>
<reference evidence="2 3" key="1">
    <citation type="journal article" date="2022" name="Genome Biol. Evol.">
        <title>Host diet, physiology and behaviors set the stage for Lachnospiraceae cladogenesis.</title>
        <authorList>
            <person name="Vera-Ponce De Leon A."/>
            <person name="Schneider M."/>
            <person name="Jahnes B.C."/>
            <person name="Sadowski V."/>
            <person name="Camuy-Velez L.A."/>
            <person name="Duan J."/>
            <person name="Sabree Z.L."/>
        </authorList>
    </citation>
    <scope>NUCLEOTIDE SEQUENCE [LARGE SCALE GENOMIC DNA]</scope>
    <source>
        <strain evidence="2 3">PAL227</strain>
    </source>
</reference>
<dbReference type="RefSeq" id="WP_262068406.1">
    <property type="nucleotide sequence ID" value="NZ_JAMXOC010000004.1"/>
</dbReference>
<protein>
    <submittedName>
        <fullName evidence="2">DUF3796 domain-containing protein</fullName>
    </submittedName>
</protein>
<evidence type="ECO:0000313" key="3">
    <source>
        <dbReference type="Proteomes" id="UP001523565"/>
    </source>
</evidence>
<accession>A0ABT1EFM5</accession>
<name>A0ABT1EFM5_9FIRM</name>